<evidence type="ECO:0000313" key="1">
    <source>
        <dbReference type="EMBL" id="TGY76886.1"/>
    </source>
</evidence>
<dbReference type="Proteomes" id="UP000306319">
    <property type="component" value="Unassembled WGS sequence"/>
</dbReference>
<proteinExistence type="predicted"/>
<accession>A0AC61RC59</accession>
<name>A0AC61RC59_9BACT</name>
<comment type="caution">
    <text evidence="1">The sequence shown here is derived from an EMBL/GenBank/DDBJ whole genome shotgun (WGS) entry which is preliminary data.</text>
</comment>
<reference evidence="1" key="1">
    <citation type="submission" date="2019-04" db="EMBL/GenBank/DDBJ databases">
        <title>Microbes associate with the intestines of laboratory mice.</title>
        <authorList>
            <person name="Navarre W."/>
            <person name="Wong E."/>
            <person name="Huang K."/>
            <person name="Tropini C."/>
            <person name="Ng K."/>
            <person name="Yu B."/>
        </authorList>
    </citation>
    <scope>NUCLEOTIDE SEQUENCE</scope>
    <source>
        <strain evidence="1">NM04_E33</strain>
    </source>
</reference>
<evidence type="ECO:0000313" key="2">
    <source>
        <dbReference type="Proteomes" id="UP000306319"/>
    </source>
</evidence>
<sequence length="80" mass="9442">MFLEVIKAQYVNEYRIKLWFNNGEMRMVDLKDSLNGPVFQPLKDLDFFKKFAIRFNTIEWPNEADFAPEYLYGIGTPISG</sequence>
<protein>
    <submittedName>
        <fullName evidence="1">DUF2442 domain-containing protein</fullName>
    </submittedName>
</protein>
<gene>
    <name evidence="1" type="ORF">E5331_16945</name>
</gene>
<organism evidence="1 2">
    <name type="scientific">Lepagella muris</name>
    <dbReference type="NCBI Taxonomy" id="3032870"/>
    <lineage>
        <taxon>Bacteria</taxon>
        <taxon>Pseudomonadati</taxon>
        <taxon>Bacteroidota</taxon>
        <taxon>Bacteroidia</taxon>
        <taxon>Bacteroidales</taxon>
        <taxon>Muribaculaceae</taxon>
        <taxon>Lepagella</taxon>
    </lineage>
</organism>
<keyword evidence="2" id="KW-1185">Reference proteome</keyword>
<dbReference type="EMBL" id="SRYB01000034">
    <property type="protein sequence ID" value="TGY76886.1"/>
    <property type="molecule type" value="Genomic_DNA"/>
</dbReference>